<dbReference type="Pfam" id="PF02310">
    <property type="entry name" value="B12-binding"/>
    <property type="match status" value="1"/>
</dbReference>
<dbReference type="SUPFAM" id="SSF56507">
    <property type="entry name" value="Methionine synthase activation domain-like"/>
    <property type="match status" value="1"/>
</dbReference>
<feature type="domain" description="B12-binding" evidence="28">
    <location>
        <begin position="709"/>
        <end position="844"/>
    </location>
</feature>
<dbReference type="EC" id="2.1.1.13" evidence="6 20"/>
<feature type="domain" description="B12-binding N-terminal" evidence="29">
    <location>
        <begin position="616"/>
        <end position="709"/>
    </location>
</feature>
<comment type="cofactor">
    <cofactor evidence="3 21 22">
        <name>methylcob(III)alamin</name>
        <dbReference type="ChEBI" id="CHEBI:28115"/>
    </cofactor>
</comment>
<keyword evidence="8 21" id="KW-0489">Methyltransferase</keyword>
<evidence type="ECO:0000256" key="20">
    <source>
        <dbReference type="NCBIfam" id="TIGR02082"/>
    </source>
</evidence>
<dbReference type="InterPro" id="IPR033706">
    <property type="entry name" value="Met_synthase_B12-bd"/>
</dbReference>
<dbReference type="Gene3D" id="1.10.1240.10">
    <property type="entry name" value="Methionine synthase domain"/>
    <property type="match status" value="1"/>
</dbReference>
<dbReference type="Pfam" id="PF02965">
    <property type="entry name" value="Met_synt_B12"/>
    <property type="match status" value="1"/>
</dbReference>
<dbReference type="InterPro" id="IPR011822">
    <property type="entry name" value="MetH"/>
</dbReference>
<evidence type="ECO:0000256" key="23">
    <source>
        <dbReference type="PIRSR" id="PIRSR000381-2"/>
    </source>
</evidence>
<dbReference type="FunFam" id="3.20.20.330:FF:000001">
    <property type="entry name" value="Methionine synthase"/>
    <property type="match status" value="1"/>
</dbReference>
<dbReference type="RefSeq" id="WP_113052108.1">
    <property type="nucleotide sequence ID" value="NZ_QEVW01000003.1"/>
</dbReference>
<organism evidence="30 31">
    <name type="scientific">Paenibacillus taichungensis</name>
    <dbReference type="NCBI Taxonomy" id="484184"/>
    <lineage>
        <taxon>Bacteria</taxon>
        <taxon>Bacillati</taxon>
        <taxon>Bacillota</taxon>
        <taxon>Bacilli</taxon>
        <taxon>Bacillales</taxon>
        <taxon>Paenibacillaceae</taxon>
        <taxon>Paenibacillus</taxon>
    </lineage>
</organism>
<feature type="domain" description="Pterin-binding" evidence="26">
    <location>
        <begin position="335"/>
        <end position="590"/>
    </location>
</feature>
<dbReference type="SUPFAM" id="SSF52242">
    <property type="entry name" value="Cobalamin (vitamin B12)-binding domain"/>
    <property type="match status" value="1"/>
</dbReference>
<dbReference type="GO" id="GO:0005829">
    <property type="term" value="C:cytosol"/>
    <property type="evidence" value="ECO:0007669"/>
    <property type="project" value="TreeGrafter"/>
</dbReference>
<evidence type="ECO:0000256" key="12">
    <source>
        <dbReference type="ARBA" id="ARBA00022691"/>
    </source>
</evidence>
<dbReference type="InterPro" id="IPR000489">
    <property type="entry name" value="Pterin-binding_dom"/>
</dbReference>
<dbReference type="Proteomes" id="UP000250642">
    <property type="component" value="Unassembled WGS sequence"/>
</dbReference>
<dbReference type="Pfam" id="PF02607">
    <property type="entry name" value="B12-binding_2"/>
    <property type="match status" value="1"/>
</dbReference>
<evidence type="ECO:0000259" key="26">
    <source>
        <dbReference type="PROSITE" id="PS50972"/>
    </source>
</evidence>
<dbReference type="GO" id="GO:0046653">
    <property type="term" value="P:tetrahydrofolate metabolic process"/>
    <property type="evidence" value="ECO:0007669"/>
    <property type="project" value="TreeGrafter"/>
</dbReference>
<dbReference type="InterPro" id="IPR006158">
    <property type="entry name" value="Cobalamin-bd"/>
</dbReference>
<dbReference type="InterPro" id="IPR036594">
    <property type="entry name" value="Meth_synthase_dom"/>
</dbReference>
<dbReference type="InterPro" id="IPR003759">
    <property type="entry name" value="Cbl-bd_cap"/>
</dbReference>
<feature type="binding site" evidence="22 24">
    <location>
        <position position="290"/>
    </location>
    <ligand>
        <name>Zn(2+)</name>
        <dbReference type="ChEBI" id="CHEBI:29105"/>
    </ligand>
</feature>
<accession>A0A329R386</accession>
<name>A0A329R386_9BACL</name>
<dbReference type="PROSITE" id="PS50970">
    <property type="entry name" value="HCY"/>
    <property type="match status" value="1"/>
</dbReference>
<dbReference type="SMART" id="SM01018">
    <property type="entry name" value="B12-binding_2"/>
    <property type="match status" value="1"/>
</dbReference>
<evidence type="ECO:0000256" key="8">
    <source>
        <dbReference type="ARBA" id="ARBA00022603"/>
    </source>
</evidence>
<dbReference type="Gene3D" id="3.10.196.10">
    <property type="entry name" value="Vitamin B12-dependent methionine synthase, activation domain"/>
    <property type="match status" value="1"/>
</dbReference>
<evidence type="ECO:0000256" key="14">
    <source>
        <dbReference type="ARBA" id="ARBA00022737"/>
    </source>
</evidence>
<dbReference type="Gene3D" id="3.20.20.20">
    <property type="entry name" value="Dihydropteroate synthase-like"/>
    <property type="match status" value="1"/>
</dbReference>
<keyword evidence="14" id="KW-0677">Repeat</keyword>
<feature type="binding site" evidence="23">
    <location>
        <position position="1086"/>
    </location>
    <ligand>
        <name>S-adenosyl-L-methionine</name>
        <dbReference type="ChEBI" id="CHEBI:59789"/>
    </ligand>
</feature>
<dbReference type="PANTHER" id="PTHR45833:SF1">
    <property type="entry name" value="METHIONINE SYNTHASE"/>
    <property type="match status" value="1"/>
</dbReference>
<dbReference type="SUPFAM" id="SSF51717">
    <property type="entry name" value="Dihydropteroate synthetase-like"/>
    <property type="match status" value="1"/>
</dbReference>
<feature type="domain" description="Hcy-binding" evidence="25">
    <location>
        <begin position="3"/>
        <end position="305"/>
    </location>
</feature>
<dbReference type="PROSITE" id="PS51332">
    <property type="entry name" value="B12_BINDING"/>
    <property type="match status" value="1"/>
</dbReference>
<evidence type="ECO:0000313" key="31">
    <source>
        <dbReference type="Proteomes" id="UP000250642"/>
    </source>
</evidence>
<dbReference type="InterPro" id="IPR036589">
    <property type="entry name" value="HCY_dom_sf"/>
</dbReference>
<keyword evidence="17 21" id="KW-0170">Cobalt</keyword>
<dbReference type="Pfam" id="PF00809">
    <property type="entry name" value="Pterin_bind"/>
    <property type="match status" value="1"/>
</dbReference>
<feature type="binding site" evidence="23">
    <location>
        <begin position="1140"/>
        <end position="1141"/>
    </location>
    <ligand>
        <name>S-adenosyl-L-methionine</name>
        <dbReference type="ChEBI" id="CHEBI:59789"/>
    </ligand>
</feature>
<dbReference type="InterPro" id="IPR037010">
    <property type="entry name" value="VitB12-dep_Met_synth_activ_sf"/>
</dbReference>
<gene>
    <name evidence="30" type="primary">metH</name>
    <name evidence="30" type="ORF">DC345_04710</name>
</gene>
<sequence>MDKLSLHDALKQRILILDGAMGTMIQQVDLTGADFGGEDLDGCNEMLVLTRPDLIQRIHEEYLEAGADLIETNTFGATSVVLAEYDIQDRAREINLEAARIAKAAVDRFSTPESPRYVVGAMGPTTKTLSVTGGVTFQELIDSYFEQALALIEGGVDALLLETSQDTLNVKAGSIGIQQAFEQSGIKLPLMISGTIEPMGTTLAGQNIESFYISLEHLNPISVGLNCATGPEFMRDHIRSLSGMASVAVSCYPNAGLPDENGNYHESPDSLAQKIGAFAEQGWLNIAGGCCGTTPAHIRAMRDTLAKYPPREMNGTHPPALSGIDPVYVEQDNRPYMVGERTNVLGSRKFKRLIVEGKYEEASEIARAQVKNGAHVVDVCVQDPDREEAEDMEKFLELVVKKVKVPLMIDTTDAAVIDLALQYSQGKAIINSINLEDGEEKFELVTPLLHKYGGAVVVGTIDERGQAISREDKLEVAKRSYDLLVNKYGLKAEDLIFDTLVFPVGTGDEQYIGSAKETIEGIRVIKEAMPECHTILGISNISFGLPEAGREVLNSVFLYECTKAGLDYAIVNTEKLERYASIPEEERRLSEELLYNTNDETLAAFVAAFRNKKVEKKEKISNLSLEERLASYVVEGSKEGLLPDLEQALAKYTALEVINGPLMRGMEEVGRLFNNNELIVAEVLQSAEVMKASVAYLEQFMEKNETSVKGKIILATVKGDVHDIGKNLVEIILSNNGYRIINLGIKVPPERIIEAYREEKVDAIGLSGLLVKSAQQMILTAQDLRTAGIDVPIMVGGAALTRKFTKNRIRPEYNGMVVYAKDAMDGLDLANKLMNPSTREVMQLEMDAEKEADAAGAETVTSLPELTRVERSDIAVDNPVLVPPDLERHVMRNYPLSHILPYVNMQMLLGHHLGLRGSVEQLLASGDQKATDLKAVVDDIMQEAVRDGIIQAHAMYRFFPAQSSGNSVIIYDPENTSNILHTFTFPRQKVEPYLCLSDFLKPVESGQMDYVGFMVVTAGHGVRELSTAWKEQGDYLRSHALQSVALEVAEGLAERVHHMMRDIWGFPDPAQMTMKQRHGARYQGIRVSFGYPACPDLEDQGPLFKLLQPEDIGVELTEGFMMEPEASVSAMVFSHPQAKYFNVDKA</sequence>
<evidence type="ECO:0000256" key="21">
    <source>
        <dbReference type="PIRNR" id="PIRNR000381"/>
    </source>
</evidence>
<dbReference type="Gene3D" id="3.20.20.330">
    <property type="entry name" value="Homocysteine-binding-like domain"/>
    <property type="match status" value="1"/>
</dbReference>
<feature type="binding site" evidence="23">
    <location>
        <begin position="719"/>
        <end position="723"/>
    </location>
    <ligand>
        <name>methylcob(III)alamin</name>
        <dbReference type="ChEBI" id="CHEBI:28115"/>
    </ligand>
</feature>
<feature type="binding site" evidence="23">
    <location>
        <position position="767"/>
    </location>
    <ligand>
        <name>methylcob(III)alamin</name>
        <dbReference type="ChEBI" id="CHEBI:28115"/>
    </ligand>
</feature>
<keyword evidence="10 21" id="KW-0846">Cobalamin</keyword>
<feature type="binding site" evidence="22 24">
    <location>
        <position position="291"/>
    </location>
    <ligand>
        <name>Zn(2+)</name>
        <dbReference type="ChEBI" id="CHEBI:29105"/>
    </ligand>
</feature>
<keyword evidence="13 21" id="KW-0479">Metal-binding</keyword>
<dbReference type="InterPro" id="IPR004223">
    <property type="entry name" value="VitB12-dep_Met_synth_activ_dom"/>
</dbReference>
<evidence type="ECO:0000256" key="16">
    <source>
        <dbReference type="ARBA" id="ARBA00023167"/>
    </source>
</evidence>
<evidence type="ECO:0000256" key="9">
    <source>
        <dbReference type="ARBA" id="ARBA00022605"/>
    </source>
</evidence>
<dbReference type="SUPFAM" id="SSF47644">
    <property type="entry name" value="Methionine synthase domain"/>
    <property type="match status" value="1"/>
</dbReference>
<evidence type="ECO:0000256" key="22">
    <source>
        <dbReference type="PIRSR" id="PIRSR000381-1"/>
    </source>
</evidence>
<dbReference type="InterPro" id="IPR036724">
    <property type="entry name" value="Cobalamin-bd_sf"/>
</dbReference>
<dbReference type="SUPFAM" id="SSF82282">
    <property type="entry name" value="Homocysteine S-methyltransferase"/>
    <property type="match status" value="1"/>
</dbReference>
<dbReference type="NCBIfam" id="TIGR02082">
    <property type="entry name" value="metH"/>
    <property type="match status" value="1"/>
</dbReference>
<evidence type="ECO:0000256" key="4">
    <source>
        <dbReference type="ARBA" id="ARBA00005178"/>
    </source>
</evidence>
<evidence type="ECO:0000256" key="13">
    <source>
        <dbReference type="ARBA" id="ARBA00022723"/>
    </source>
</evidence>
<evidence type="ECO:0000256" key="17">
    <source>
        <dbReference type="ARBA" id="ARBA00023285"/>
    </source>
</evidence>
<dbReference type="GO" id="GO:0050667">
    <property type="term" value="P:homocysteine metabolic process"/>
    <property type="evidence" value="ECO:0007669"/>
    <property type="project" value="TreeGrafter"/>
</dbReference>
<evidence type="ECO:0000256" key="1">
    <source>
        <dbReference type="ARBA" id="ARBA00001700"/>
    </source>
</evidence>
<dbReference type="InterPro" id="IPR011005">
    <property type="entry name" value="Dihydropteroate_synth-like_sf"/>
</dbReference>
<dbReference type="GO" id="GO:0008705">
    <property type="term" value="F:methionine synthase activity"/>
    <property type="evidence" value="ECO:0007669"/>
    <property type="project" value="UniProtKB-UniRule"/>
</dbReference>
<evidence type="ECO:0000256" key="11">
    <source>
        <dbReference type="ARBA" id="ARBA00022679"/>
    </source>
</evidence>
<comment type="function">
    <text evidence="18 21">Catalyzes the transfer of a methyl group from methyl-cobalamin to homocysteine, yielding enzyme-bound cob(I)alamin and methionine. Subsequently, remethylates the cofactor using methyltetrahydrofolate.</text>
</comment>
<keyword evidence="16 21" id="KW-0486">Methionine biosynthesis</keyword>
<feature type="binding site" description="axial binding residue" evidence="22">
    <location>
        <position position="722"/>
    </location>
    <ligand>
        <name>methylcob(III)alamin</name>
        <dbReference type="ChEBI" id="CHEBI:28115"/>
    </ligand>
    <ligandPart>
        <name>Co</name>
        <dbReference type="ChEBI" id="CHEBI:27638"/>
    </ligandPart>
</feature>
<evidence type="ECO:0000313" key="30">
    <source>
        <dbReference type="EMBL" id="RAW18439.1"/>
    </source>
</evidence>
<evidence type="ECO:0000259" key="29">
    <source>
        <dbReference type="PROSITE" id="PS51337"/>
    </source>
</evidence>
<comment type="similarity">
    <text evidence="5">Belongs to the vitamin-B12 dependent methionine synthase family.</text>
</comment>
<evidence type="ECO:0000256" key="24">
    <source>
        <dbReference type="PROSITE-ProRule" id="PRU00333"/>
    </source>
</evidence>
<evidence type="ECO:0000256" key="15">
    <source>
        <dbReference type="ARBA" id="ARBA00022833"/>
    </source>
</evidence>
<evidence type="ECO:0000256" key="10">
    <source>
        <dbReference type="ARBA" id="ARBA00022628"/>
    </source>
</evidence>
<comment type="caution">
    <text evidence="30">The sequence shown here is derived from an EMBL/GenBank/DDBJ whole genome shotgun (WGS) entry which is preliminary data.</text>
</comment>
<proteinExistence type="inferred from homology"/>
<feature type="domain" description="AdoMet activation" evidence="27">
    <location>
        <begin position="857"/>
        <end position="1146"/>
    </location>
</feature>
<comment type="catalytic activity">
    <reaction evidence="1 21">
        <text>(6S)-5-methyl-5,6,7,8-tetrahydrofolate + L-homocysteine = (6S)-5,6,7,8-tetrahydrofolate + L-methionine</text>
        <dbReference type="Rhea" id="RHEA:11172"/>
        <dbReference type="ChEBI" id="CHEBI:18608"/>
        <dbReference type="ChEBI" id="CHEBI:57453"/>
        <dbReference type="ChEBI" id="CHEBI:57844"/>
        <dbReference type="ChEBI" id="CHEBI:58199"/>
        <dbReference type="EC" id="2.1.1.13"/>
    </reaction>
</comment>
<keyword evidence="15 21" id="KW-0862">Zinc</keyword>
<dbReference type="GO" id="GO:0032259">
    <property type="term" value="P:methylation"/>
    <property type="evidence" value="ECO:0007669"/>
    <property type="project" value="UniProtKB-KW"/>
</dbReference>
<evidence type="ECO:0000256" key="2">
    <source>
        <dbReference type="ARBA" id="ARBA00001947"/>
    </source>
</evidence>
<dbReference type="UniPathway" id="UPA00051">
    <property type="reaction ID" value="UER00081"/>
</dbReference>
<dbReference type="InterPro" id="IPR050554">
    <property type="entry name" value="Met_Synthase/Corrinoid"/>
</dbReference>
<dbReference type="GO" id="GO:0008270">
    <property type="term" value="F:zinc ion binding"/>
    <property type="evidence" value="ECO:0007669"/>
    <property type="project" value="UniProtKB-UniRule"/>
</dbReference>
<comment type="domain">
    <text evidence="21">Modular enzyme with four functionally distinct domains. The isolated Hcy-binding domain catalyzes methyl transfer from free methylcobalamin to homocysteine. The Hcy-binding domain in association with the pterin-binding domain catalyzes the methylation of cob(I)alamin by methyltetrahydrofolate and the methylation of homocysteine. The B12-binding domain binds the cofactor. The AdoMet activation domain binds S-adenosyl-L-methionine. Under aerobic conditions cob(I)alamin can be converted to inactive cob(II)alamin. Reductive methylation by S-adenosyl-L-methionine and flavodoxin regenerates methylcobalamin.</text>
</comment>
<dbReference type="PANTHER" id="PTHR45833">
    <property type="entry name" value="METHIONINE SYNTHASE"/>
    <property type="match status" value="1"/>
</dbReference>
<dbReference type="InterPro" id="IPR003726">
    <property type="entry name" value="HCY_dom"/>
</dbReference>
<dbReference type="Gene3D" id="3.40.50.280">
    <property type="entry name" value="Cobalamin-binding domain"/>
    <property type="match status" value="1"/>
</dbReference>
<dbReference type="CDD" id="cd02069">
    <property type="entry name" value="methionine_synthase_B12_BD"/>
    <property type="match status" value="1"/>
</dbReference>
<evidence type="ECO:0000259" key="28">
    <source>
        <dbReference type="PROSITE" id="PS51332"/>
    </source>
</evidence>
<evidence type="ECO:0000256" key="7">
    <source>
        <dbReference type="ARBA" id="ARBA00013998"/>
    </source>
</evidence>
<dbReference type="FunFam" id="3.20.20.20:FF:000017">
    <property type="entry name" value="Methionine synthase"/>
    <property type="match status" value="1"/>
</dbReference>
<comment type="pathway">
    <text evidence="4 21">Amino-acid biosynthesis; L-methionine biosynthesis via de novo pathway; L-methionine from L-homocysteine (MetH route): step 1/1.</text>
</comment>
<reference evidence="30 31" key="1">
    <citation type="submission" date="2018-04" db="EMBL/GenBank/DDBJ databases">
        <title>Paenibacillus taichungensis Genome sequencing and assembly.</title>
        <authorList>
            <person name="Xu J."/>
            <person name="Rensing C."/>
            <person name="Mazhar H.S."/>
        </authorList>
    </citation>
    <scope>NUCLEOTIDE SEQUENCE [LARGE SCALE GENOMIC DNA]</scope>
    <source>
        <strain evidence="30 31">NC1</strain>
    </source>
</reference>
<evidence type="ECO:0000256" key="6">
    <source>
        <dbReference type="ARBA" id="ARBA00012032"/>
    </source>
</evidence>
<dbReference type="PIRSF" id="PIRSF000381">
    <property type="entry name" value="MetH"/>
    <property type="match status" value="1"/>
</dbReference>
<evidence type="ECO:0000259" key="27">
    <source>
        <dbReference type="PROSITE" id="PS50974"/>
    </source>
</evidence>
<dbReference type="EMBL" id="QEVW01000003">
    <property type="protein sequence ID" value="RAW18439.1"/>
    <property type="molecule type" value="Genomic_DNA"/>
</dbReference>
<keyword evidence="12 21" id="KW-0949">S-adenosyl-L-methionine</keyword>
<evidence type="ECO:0000256" key="19">
    <source>
        <dbReference type="ARBA" id="ARBA00031040"/>
    </source>
</evidence>
<evidence type="ECO:0000256" key="5">
    <source>
        <dbReference type="ARBA" id="ARBA00010398"/>
    </source>
</evidence>
<evidence type="ECO:0000256" key="18">
    <source>
        <dbReference type="ARBA" id="ARBA00025552"/>
    </source>
</evidence>
<evidence type="ECO:0000259" key="25">
    <source>
        <dbReference type="PROSITE" id="PS50970"/>
    </source>
</evidence>
<dbReference type="PROSITE" id="PS51337">
    <property type="entry name" value="B12_BINDING_NTER"/>
    <property type="match status" value="1"/>
</dbReference>
<comment type="cofactor">
    <cofactor evidence="2 21 24">
        <name>Zn(2+)</name>
        <dbReference type="ChEBI" id="CHEBI:29105"/>
    </cofactor>
</comment>
<keyword evidence="9 21" id="KW-0028">Amino-acid biosynthesis</keyword>
<feature type="binding site" evidence="22 24">
    <location>
        <position position="227"/>
    </location>
    <ligand>
        <name>Zn(2+)</name>
        <dbReference type="ChEBI" id="CHEBI:29105"/>
    </ligand>
</feature>
<dbReference type="AlphaFoldDB" id="A0A329R386"/>
<protein>
    <recommendedName>
        <fullName evidence="7 20">Methionine synthase</fullName>
        <ecNumber evidence="6 20">2.1.1.13</ecNumber>
    </recommendedName>
    <alternativeName>
        <fullName evidence="19 21">5-methyltetrahydrofolate--homocysteine methyltransferase</fullName>
    </alternativeName>
</protein>
<keyword evidence="11 21" id="KW-0808">Transferase</keyword>
<dbReference type="PROSITE" id="PS50974">
    <property type="entry name" value="ADOMET_ACTIVATION"/>
    <property type="match status" value="1"/>
</dbReference>
<dbReference type="Pfam" id="PF02574">
    <property type="entry name" value="S-methyl_trans"/>
    <property type="match status" value="1"/>
</dbReference>
<evidence type="ECO:0000256" key="3">
    <source>
        <dbReference type="ARBA" id="ARBA00001956"/>
    </source>
</evidence>
<dbReference type="PROSITE" id="PS50972">
    <property type="entry name" value="PTERIN_BINDING"/>
    <property type="match status" value="1"/>
</dbReference>
<feature type="binding site" evidence="23">
    <location>
        <position position="823"/>
    </location>
    <ligand>
        <name>methylcob(III)alamin</name>
        <dbReference type="ChEBI" id="CHEBI:28115"/>
    </ligand>
</feature>
<dbReference type="GO" id="GO:0031419">
    <property type="term" value="F:cobalamin binding"/>
    <property type="evidence" value="ECO:0007669"/>
    <property type="project" value="UniProtKB-UniRule"/>
</dbReference>